<dbReference type="EMBL" id="JAPTSV010000015">
    <property type="protein sequence ID" value="KAJ1520111.1"/>
    <property type="molecule type" value="Genomic_DNA"/>
</dbReference>
<keyword evidence="3" id="KW-0964">Secreted</keyword>
<keyword evidence="11" id="KW-1133">Transmembrane helix</keyword>
<reference evidence="13" key="1">
    <citation type="submission" date="2022-12" db="EMBL/GenBank/DDBJ databases">
        <title>Chromosome-level genome assembly of the bean flower thrips Megalurothrips usitatus.</title>
        <authorList>
            <person name="Ma L."/>
            <person name="Liu Q."/>
            <person name="Li H."/>
            <person name="Cai W."/>
        </authorList>
    </citation>
    <scope>NUCLEOTIDE SEQUENCE</scope>
    <source>
        <strain evidence="13">Cailab_2022a</strain>
    </source>
</reference>
<gene>
    <name evidence="13" type="ORF">ONE63_004331</name>
</gene>
<dbReference type="SMART" id="SM00365">
    <property type="entry name" value="LRR_SD22"/>
    <property type="match status" value="8"/>
</dbReference>
<evidence type="ECO:0000313" key="14">
    <source>
        <dbReference type="Proteomes" id="UP001075354"/>
    </source>
</evidence>
<keyword evidence="14" id="KW-1185">Reference proteome</keyword>
<feature type="transmembrane region" description="Helical" evidence="11">
    <location>
        <begin position="789"/>
        <end position="813"/>
    </location>
</feature>
<dbReference type="InterPro" id="IPR003598">
    <property type="entry name" value="Ig_sub2"/>
</dbReference>
<evidence type="ECO:0000256" key="5">
    <source>
        <dbReference type="ARBA" id="ARBA00022729"/>
    </source>
</evidence>
<dbReference type="FunFam" id="2.60.40.10:FF:000107">
    <property type="entry name" value="Myosin, light chain kinase a"/>
    <property type="match status" value="1"/>
</dbReference>
<dbReference type="FunFam" id="3.80.10.10:FF:000002">
    <property type="entry name" value="Slit guidance ligand 2"/>
    <property type="match status" value="1"/>
</dbReference>
<dbReference type="PROSITE" id="PS51450">
    <property type="entry name" value="LRR"/>
    <property type="match status" value="6"/>
</dbReference>
<dbReference type="Pfam" id="PF01463">
    <property type="entry name" value="LRRCT"/>
    <property type="match status" value="1"/>
</dbReference>
<evidence type="ECO:0000256" key="2">
    <source>
        <dbReference type="ARBA" id="ARBA00022473"/>
    </source>
</evidence>
<keyword evidence="6" id="KW-0677">Repeat</keyword>
<evidence type="ECO:0000256" key="1">
    <source>
        <dbReference type="ARBA" id="ARBA00004613"/>
    </source>
</evidence>
<dbReference type="InterPro" id="IPR050333">
    <property type="entry name" value="SLRP"/>
</dbReference>
<dbReference type="Gene3D" id="2.60.40.10">
    <property type="entry name" value="Immunoglobulins"/>
    <property type="match status" value="3"/>
</dbReference>
<evidence type="ECO:0000256" key="4">
    <source>
        <dbReference type="ARBA" id="ARBA00022614"/>
    </source>
</evidence>
<dbReference type="GO" id="GO:0005615">
    <property type="term" value="C:extracellular space"/>
    <property type="evidence" value="ECO:0007669"/>
    <property type="project" value="TreeGrafter"/>
</dbReference>
<dbReference type="SMART" id="SM00409">
    <property type="entry name" value="IG"/>
    <property type="match status" value="3"/>
</dbReference>
<keyword evidence="11" id="KW-0812">Transmembrane</keyword>
<dbReference type="InterPro" id="IPR032675">
    <property type="entry name" value="LRR_dom_sf"/>
</dbReference>
<evidence type="ECO:0000313" key="13">
    <source>
        <dbReference type="EMBL" id="KAJ1520111.1"/>
    </source>
</evidence>
<dbReference type="InterPro" id="IPR001611">
    <property type="entry name" value="Leu-rich_rpt"/>
</dbReference>
<feature type="domain" description="Ig-like" evidence="12">
    <location>
        <begin position="595"/>
        <end position="684"/>
    </location>
</feature>
<comment type="caution">
    <text evidence="13">The sequence shown here is derived from an EMBL/GenBank/DDBJ whole genome shotgun (WGS) entry which is preliminary data.</text>
</comment>
<dbReference type="FunFam" id="2.60.40.10:FF:000150">
    <property type="entry name" value="Leucine rich repeats and immunoglobulin like domains 3"/>
    <property type="match status" value="1"/>
</dbReference>
<evidence type="ECO:0000256" key="3">
    <source>
        <dbReference type="ARBA" id="ARBA00022525"/>
    </source>
</evidence>
<keyword evidence="4" id="KW-0433">Leucine-rich repeat</keyword>
<proteinExistence type="predicted"/>
<dbReference type="InterPro" id="IPR003591">
    <property type="entry name" value="Leu-rich_rpt_typical-subtyp"/>
</dbReference>
<dbReference type="Proteomes" id="UP001075354">
    <property type="component" value="Chromosome 15"/>
</dbReference>
<dbReference type="Gene3D" id="3.80.10.10">
    <property type="entry name" value="Ribonuclease Inhibitor"/>
    <property type="match status" value="3"/>
</dbReference>
<dbReference type="AlphaFoldDB" id="A0AAV7X6I6"/>
<dbReference type="PROSITE" id="PS50835">
    <property type="entry name" value="IG_LIKE"/>
    <property type="match status" value="3"/>
</dbReference>
<keyword evidence="11" id="KW-0472">Membrane</keyword>
<dbReference type="FunFam" id="3.80.10.10:FF:001164">
    <property type="entry name" value="GH01279p"/>
    <property type="match status" value="1"/>
</dbReference>
<dbReference type="InterPro" id="IPR007110">
    <property type="entry name" value="Ig-like_dom"/>
</dbReference>
<dbReference type="PANTHER" id="PTHR45712:SF22">
    <property type="entry name" value="INSULIN-LIKE GROWTH FACTOR-BINDING PROTEIN COMPLEX ACID LABILE SUBUNIT"/>
    <property type="match status" value="1"/>
</dbReference>
<dbReference type="SMART" id="SM00082">
    <property type="entry name" value="LRRCT"/>
    <property type="match status" value="1"/>
</dbReference>
<keyword evidence="8" id="KW-0325">Glycoprotein</keyword>
<dbReference type="GO" id="GO:0007399">
    <property type="term" value="P:nervous system development"/>
    <property type="evidence" value="ECO:0007669"/>
    <property type="project" value="UniProtKB-ARBA"/>
</dbReference>
<evidence type="ECO:0000256" key="11">
    <source>
        <dbReference type="SAM" id="Phobius"/>
    </source>
</evidence>
<dbReference type="Pfam" id="PF13927">
    <property type="entry name" value="Ig_3"/>
    <property type="match status" value="1"/>
</dbReference>
<dbReference type="SUPFAM" id="SSF52058">
    <property type="entry name" value="L domain-like"/>
    <property type="match status" value="2"/>
</dbReference>
<keyword evidence="5" id="KW-0732">Signal</keyword>
<evidence type="ECO:0000256" key="8">
    <source>
        <dbReference type="ARBA" id="ARBA00023180"/>
    </source>
</evidence>
<keyword evidence="2" id="KW-0217">Developmental protein</keyword>
<dbReference type="Pfam" id="PF13855">
    <property type="entry name" value="LRR_8"/>
    <property type="match status" value="3"/>
</dbReference>
<name>A0AAV7X6I6_9NEOP</name>
<dbReference type="PANTHER" id="PTHR45712">
    <property type="entry name" value="AGAP008170-PA"/>
    <property type="match status" value="1"/>
</dbReference>
<dbReference type="InterPro" id="IPR036179">
    <property type="entry name" value="Ig-like_dom_sf"/>
</dbReference>
<feature type="compositionally biased region" description="Basic and acidic residues" evidence="10">
    <location>
        <begin position="883"/>
        <end position="893"/>
    </location>
</feature>
<evidence type="ECO:0000259" key="12">
    <source>
        <dbReference type="PROSITE" id="PS50835"/>
    </source>
</evidence>
<dbReference type="InterPro" id="IPR013783">
    <property type="entry name" value="Ig-like_fold"/>
</dbReference>
<dbReference type="SUPFAM" id="SSF48726">
    <property type="entry name" value="Immunoglobulin"/>
    <property type="match status" value="3"/>
</dbReference>
<dbReference type="SMART" id="SM00369">
    <property type="entry name" value="LRR_TYP"/>
    <property type="match status" value="13"/>
</dbReference>
<organism evidence="13 14">
    <name type="scientific">Megalurothrips usitatus</name>
    <name type="common">bean blossom thrips</name>
    <dbReference type="NCBI Taxonomy" id="439358"/>
    <lineage>
        <taxon>Eukaryota</taxon>
        <taxon>Metazoa</taxon>
        <taxon>Ecdysozoa</taxon>
        <taxon>Arthropoda</taxon>
        <taxon>Hexapoda</taxon>
        <taxon>Insecta</taxon>
        <taxon>Pterygota</taxon>
        <taxon>Neoptera</taxon>
        <taxon>Paraneoptera</taxon>
        <taxon>Thysanoptera</taxon>
        <taxon>Terebrantia</taxon>
        <taxon>Thripoidea</taxon>
        <taxon>Thripidae</taxon>
        <taxon>Megalurothrips</taxon>
    </lineage>
</organism>
<dbReference type="InterPro" id="IPR000483">
    <property type="entry name" value="Cys-rich_flank_reg_C"/>
</dbReference>
<feature type="region of interest" description="Disordered" evidence="10">
    <location>
        <begin position="855"/>
        <end position="899"/>
    </location>
</feature>
<sequence>MLLSVDASSKMAVFRPILCYVFVILLFGVAADTGGCVRPCSCLGHIVDCSNVTHSVPPDLPTWVRVLDLSANKLRDQNLGPLSHLAELAELKLSYNSFAEVPNIPSSLTGLSTLVLSHNEIDITAAGTRILHQFSALSVLDLGNNHITHLTGFMFPNTSQLRELNLNNNGLQKLEGGQFEGLYKLQDLRLNKNKIKTISNDALKHLKALQNLDLNRNQLTKLESLMFQDLAQLTTLRLRRNNIVHLEDGVFWGLKNITTLLLDHNSVANISKSWLYGLDTLHLLNLSHNHIKEMDPECWSFNPNLHELDLSHNQIKAISKNSLNHLSKLQILRLNLNHISYIEEGAFNHTPDLTELELNGNELSWAGEEMNGIFNSLTNLEVLSLAENRISSINYLAFTGVNNLRALNLADNNLLSIQENPWSHMINLEHLSLNVSSLMCDCSLGWLPLWLRKQPFANETRPTCAYPYVLQGTSILDIVPEKFSCEGIPNPHIIEEPQSKMVLLGSNVTLQCRANSSSDEKISFRWKRDNIEVKSSSGLYLKYNFRINSDSKEQTSELHVYNTSLRDAGLYQCFASNSYGSAHSGKANVSVVVFPKFTKIPEDLQVKTGSIARLPCAAEGLPEPKMSWQKDGGNDFPAARERRMHVMPDDDVFFIVNVKPFDMGVYSCMAHNDAGVNVTNASLTILETPSFLKLMENKDVRVGQAVVLECLSTGSPRPQLKWRKDNVVLRPSERYHFTADDELLIIRNTQPEDAGKYECELTNPLGSEKGYSKLTIIPASGSLIINDDMAGIIVIAVVCCAVCTSIVWVVIIYQTRKHMSRPSQSSGSNSGAGGGVQHTVDLKLATDHSPVPLLVYGHPGGQIANQMDTDSEHSSSKDSGTGDSKRSHSHEDLLPLPELGMHVKSSEAGDDCEGDSSDVENASPAVQRLVGPARSPVKAPPFVASVKHPNRQRRTNHDRCYRLSMNSHPATATVHAPRPTSYHCLPLGAVSPPPPQEV</sequence>
<accession>A0AAV7X6I6</accession>
<dbReference type="InterPro" id="IPR003599">
    <property type="entry name" value="Ig_sub"/>
</dbReference>
<keyword evidence="7" id="KW-1015">Disulfide bond</keyword>
<dbReference type="SMART" id="SM00408">
    <property type="entry name" value="IGc2"/>
    <property type="match status" value="3"/>
</dbReference>
<feature type="domain" description="Ig-like" evidence="12">
    <location>
        <begin position="689"/>
        <end position="775"/>
    </location>
</feature>
<evidence type="ECO:0000256" key="6">
    <source>
        <dbReference type="ARBA" id="ARBA00022737"/>
    </source>
</evidence>
<evidence type="ECO:0000256" key="9">
    <source>
        <dbReference type="ARBA" id="ARBA00023319"/>
    </source>
</evidence>
<keyword evidence="9" id="KW-0393">Immunoglobulin domain</keyword>
<feature type="domain" description="Ig-like" evidence="12">
    <location>
        <begin position="491"/>
        <end position="590"/>
    </location>
</feature>
<evidence type="ECO:0000256" key="10">
    <source>
        <dbReference type="SAM" id="MobiDB-lite"/>
    </source>
</evidence>
<dbReference type="GO" id="GO:0071944">
    <property type="term" value="C:cell periphery"/>
    <property type="evidence" value="ECO:0007669"/>
    <property type="project" value="UniProtKB-ARBA"/>
</dbReference>
<comment type="subcellular location">
    <subcellularLocation>
        <location evidence="1">Secreted</location>
    </subcellularLocation>
</comment>
<evidence type="ECO:0000256" key="7">
    <source>
        <dbReference type="ARBA" id="ARBA00023157"/>
    </source>
</evidence>
<protein>
    <recommendedName>
        <fullName evidence="12">Ig-like domain-containing protein</fullName>
    </recommendedName>
</protein>
<dbReference type="InterPro" id="IPR013098">
    <property type="entry name" value="Ig_I-set"/>
</dbReference>
<dbReference type="Pfam" id="PF07679">
    <property type="entry name" value="I-set"/>
    <property type="match status" value="2"/>
</dbReference>